<evidence type="ECO:0000256" key="6">
    <source>
        <dbReference type="SAM" id="Phobius"/>
    </source>
</evidence>
<dbReference type="SMART" id="SM01417">
    <property type="entry name" value="Solute_trans_a"/>
    <property type="match status" value="1"/>
</dbReference>
<comment type="subcellular location">
    <subcellularLocation>
        <location evidence="1">Membrane</location>
        <topology evidence="1">Multi-pass membrane protein</topology>
    </subcellularLocation>
</comment>
<proteinExistence type="predicted"/>
<feature type="transmembrane region" description="Helical" evidence="6">
    <location>
        <begin position="79"/>
        <end position="100"/>
    </location>
</feature>
<organism evidence="7">
    <name type="scientific">Attheya septentrionalis</name>
    <dbReference type="NCBI Taxonomy" id="420275"/>
    <lineage>
        <taxon>Eukaryota</taxon>
        <taxon>Sar</taxon>
        <taxon>Stramenopiles</taxon>
        <taxon>Ochrophyta</taxon>
        <taxon>Bacillariophyta</taxon>
        <taxon>Coscinodiscophyceae</taxon>
        <taxon>Chaetocerotophycidae</taxon>
        <taxon>Chaetocerotales</taxon>
        <taxon>Attheyaceae</taxon>
        <taxon>Attheya</taxon>
    </lineage>
</organism>
<evidence type="ECO:0000256" key="3">
    <source>
        <dbReference type="ARBA" id="ARBA00022989"/>
    </source>
</evidence>
<evidence type="ECO:0000256" key="4">
    <source>
        <dbReference type="ARBA" id="ARBA00023136"/>
    </source>
</evidence>
<gene>
    <name evidence="7" type="ORF">ASEP1449_LOCUS10540</name>
</gene>
<dbReference type="Pfam" id="PF03619">
    <property type="entry name" value="Solute_trans_a"/>
    <property type="match status" value="1"/>
</dbReference>
<protein>
    <recommendedName>
        <fullName evidence="8">Transmembrane protein 184C</fullName>
    </recommendedName>
</protein>
<dbReference type="PANTHER" id="PTHR23423">
    <property type="entry name" value="ORGANIC SOLUTE TRANSPORTER-RELATED"/>
    <property type="match status" value="1"/>
</dbReference>
<keyword evidence="2 6" id="KW-0812">Transmembrane</keyword>
<evidence type="ECO:0000256" key="1">
    <source>
        <dbReference type="ARBA" id="ARBA00004141"/>
    </source>
</evidence>
<evidence type="ECO:0008006" key="8">
    <source>
        <dbReference type="Google" id="ProtNLM"/>
    </source>
</evidence>
<name>A0A7S2UHS0_9STRA</name>
<keyword evidence="3 6" id="KW-1133">Transmembrane helix</keyword>
<feature type="region of interest" description="Disordered" evidence="5">
    <location>
        <begin position="1"/>
        <end position="22"/>
    </location>
</feature>
<dbReference type="EMBL" id="HBHQ01015788">
    <property type="protein sequence ID" value="CAD9818708.1"/>
    <property type="molecule type" value="Transcribed_RNA"/>
</dbReference>
<feature type="transmembrane region" description="Helical" evidence="6">
    <location>
        <begin position="112"/>
        <end position="130"/>
    </location>
</feature>
<evidence type="ECO:0000256" key="5">
    <source>
        <dbReference type="SAM" id="MobiDB-lite"/>
    </source>
</evidence>
<accession>A0A7S2UHS0</accession>
<feature type="transmembrane region" description="Helical" evidence="6">
    <location>
        <begin position="278"/>
        <end position="300"/>
    </location>
</feature>
<feature type="transmembrane region" description="Helical" evidence="6">
    <location>
        <begin position="320"/>
        <end position="340"/>
    </location>
</feature>
<sequence length="516" mass="58648">MNFVPGHNGNGGKRQEDHDSPSLGALHGYIRSSFPNTAGTEEEENDGKEPFLWNERMSTSGRSMTQQGLMVASSLMKRLGHLLAGVVACGVVVTVPVLTIQALENPKVRTDYAAFYSAGAFVLVTVLLSTREIYRHLTHWYMPDVQKYCVRIIWMVPVYAIQSWLSLRFHNARIYIDTFRDLYEAFVIQSFVYYLIELLGGEEALVGMLQSKDAHYGQHHGPLKYFVKEWEMGMEFLLQCKRGVLQYVVMKTMATLLTALLEPIGWYGEGHFKMNMAYPYVAFIMNLSVMYALYCLVILFHATSEELRHPVNWHPLGKFLCIKGVVFFTWWQGVVLFFLKANGIIGDVGNWHADEVAHGLQDYLVCVEMFFFAIAHMYTYTYEEYLPSATMKRSESHRYLSQEGGGGGGGWAGNSFLFGSQQQQQPQSSHDRLDQRLIRGEDHDEEDDDDAYRPPVIRTLQAPMGFRDAFWSSTVPNEALNDIRRLRNGVSDEIINSQSSGSGMIHMGNMQHAESI</sequence>
<dbReference type="AlphaFoldDB" id="A0A7S2UHS0"/>
<reference evidence="7" key="1">
    <citation type="submission" date="2021-01" db="EMBL/GenBank/DDBJ databases">
        <authorList>
            <person name="Corre E."/>
            <person name="Pelletier E."/>
            <person name="Niang G."/>
            <person name="Scheremetjew M."/>
            <person name="Finn R."/>
            <person name="Kale V."/>
            <person name="Holt S."/>
            <person name="Cochrane G."/>
            <person name="Meng A."/>
            <person name="Brown T."/>
            <person name="Cohen L."/>
        </authorList>
    </citation>
    <scope>NUCLEOTIDE SEQUENCE</scope>
    <source>
        <strain evidence="7">CCMP2084</strain>
    </source>
</reference>
<evidence type="ECO:0000313" key="7">
    <source>
        <dbReference type="EMBL" id="CAD9818708.1"/>
    </source>
</evidence>
<evidence type="ECO:0000256" key="2">
    <source>
        <dbReference type="ARBA" id="ARBA00022692"/>
    </source>
</evidence>
<feature type="region of interest" description="Disordered" evidence="5">
    <location>
        <begin position="495"/>
        <end position="516"/>
    </location>
</feature>
<dbReference type="InterPro" id="IPR005178">
    <property type="entry name" value="Ostalpha/TMEM184C"/>
</dbReference>
<keyword evidence="4 6" id="KW-0472">Membrane</keyword>
<dbReference type="GO" id="GO:0016020">
    <property type="term" value="C:membrane"/>
    <property type="evidence" value="ECO:0007669"/>
    <property type="project" value="UniProtKB-SubCell"/>
</dbReference>
<feature type="transmembrane region" description="Helical" evidence="6">
    <location>
        <begin position="244"/>
        <end position="266"/>
    </location>
</feature>